<dbReference type="Proteomes" id="UP000029736">
    <property type="component" value="Unassembled WGS sequence"/>
</dbReference>
<feature type="compositionally biased region" description="Basic residues" evidence="1">
    <location>
        <begin position="270"/>
        <end position="282"/>
    </location>
</feature>
<evidence type="ECO:0000259" key="2">
    <source>
        <dbReference type="PROSITE" id="PS50042"/>
    </source>
</evidence>
<dbReference type="InterPro" id="IPR007421">
    <property type="entry name" value="Schlafen_AlbA_2_dom"/>
</dbReference>
<dbReference type="PANTHER" id="PTHR24567:SF26">
    <property type="entry name" value="REGULATORY PROTEIN YEIL"/>
    <property type="match status" value="1"/>
</dbReference>
<dbReference type="STRING" id="1524460.IX84_26500"/>
<reference evidence="3 4" key="1">
    <citation type="journal article" date="2014" name="Int. J. Syst. Evol. Microbiol.">
        <title>Phaeodactylibacter xiamenensis gen. nov., sp. nov., a member of the family Saprospiraceae isolated from the marine alga Phaeodactylum tricornutum.</title>
        <authorList>
            <person name="Chen Z.Jr."/>
            <person name="Lei X."/>
            <person name="Lai Q."/>
            <person name="Li Y."/>
            <person name="Zhang B."/>
            <person name="Zhang J."/>
            <person name="Zhang H."/>
            <person name="Yang L."/>
            <person name="Zheng W."/>
            <person name="Tian Y."/>
            <person name="Yu Z."/>
            <person name="Xu H.Jr."/>
            <person name="Zheng T."/>
        </authorList>
    </citation>
    <scope>NUCLEOTIDE SEQUENCE [LARGE SCALE GENOMIC DNA]</scope>
    <source>
        <strain evidence="3 4">KD52</strain>
    </source>
</reference>
<dbReference type="InterPro" id="IPR014710">
    <property type="entry name" value="RmlC-like_jellyroll"/>
</dbReference>
<dbReference type="InterPro" id="IPR018490">
    <property type="entry name" value="cNMP-bd_dom_sf"/>
</dbReference>
<dbReference type="GO" id="GO:0003700">
    <property type="term" value="F:DNA-binding transcription factor activity"/>
    <property type="evidence" value="ECO:0007669"/>
    <property type="project" value="TreeGrafter"/>
</dbReference>
<comment type="caution">
    <text evidence="3">The sequence shown here is derived from an EMBL/GenBank/DDBJ whole genome shotgun (WGS) entry which is preliminary data.</text>
</comment>
<protein>
    <recommendedName>
        <fullName evidence="2">Cyclic nucleotide-binding domain-containing protein</fullName>
    </recommendedName>
</protein>
<keyword evidence="4" id="KW-1185">Reference proteome</keyword>
<organism evidence="3 4">
    <name type="scientific">Phaeodactylibacter xiamenensis</name>
    <dbReference type="NCBI Taxonomy" id="1524460"/>
    <lineage>
        <taxon>Bacteria</taxon>
        <taxon>Pseudomonadati</taxon>
        <taxon>Bacteroidota</taxon>
        <taxon>Saprospiria</taxon>
        <taxon>Saprospirales</taxon>
        <taxon>Haliscomenobacteraceae</taxon>
        <taxon>Phaeodactylibacter</taxon>
    </lineage>
</organism>
<dbReference type="GO" id="GO:0005829">
    <property type="term" value="C:cytosol"/>
    <property type="evidence" value="ECO:0007669"/>
    <property type="project" value="TreeGrafter"/>
</dbReference>
<dbReference type="RefSeq" id="WP_044227630.1">
    <property type="nucleotide sequence ID" value="NZ_JBKAGJ010000003.1"/>
</dbReference>
<dbReference type="Pfam" id="PF04326">
    <property type="entry name" value="SLFN_AlbA_2"/>
    <property type="match status" value="1"/>
</dbReference>
<dbReference type="InterPro" id="IPR050397">
    <property type="entry name" value="Env_Response_Regulators"/>
</dbReference>
<name>A0A098S0H2_9BACT</name>
<sequence>MTNEQIFTVLAEHQLFEGISREDLQCLARSARLRSYHKNSLVFDQSDQKMRHFFLIMEGRFELHLQNYHNKIMHPGEVFGEVAFFSNEHRTGSVVALDKSRLLAFPRSVFFEQEELSAEAKVNILRRLTNQIIKYLSHNLQRSSAVLVSRGENVKVEFKASYNRSPGAKAVILRTVAAMLNSEGGSILLGIKNDGEVLGLNGLDTESLDQAVTSLINHILDKLGKEHCDLIDVYGDEINGKTILRIDCTPSKVPVFTPVALPQPAANGKPKSKKQKGKKKQPKVPIQYEYIFFRRTGPSNTTLKNRDLVPYLKKRFFLPEEATVTI</sequence>
<dbReference type="Gene3D" id="3.30.950.30">
    <property type="entry name" value="Schlafen, AAA domain"/>
    <property type="match status" value="1"/>
</dbReference>
<dbReference type="OrthoDB" id="9807907at2"/>
<dbReference type="InterPro" id="IPR038461">
    <property type="entry name" value="Schlafen_AlbA_2_dom_sf"/>
</dbReference>
<dbReference type="Pfam" id="PF00027">
    <property type="entry name" value="cNMP_binding"/>
    <property type="match status" value="1"/>
</dbReference>
<dbReference type="PROSITE" id="PS50042">
    <property type="entry name" value="CNMP_BINDING_3"/>
    <property type="match status" value="1"/>
</dbReference>
<evidence type="ECO:0000256" key="1">
    <source>
        <dbReference type="SAM" id="MobiDB-lite"/>
    </source>
</evidence>
<evidence type="ECO:0000313" key="4">
    <source>
        <dbReference type="Proteomes" id="UP000029736"/>
    </source>
</evidence>
<dbReference type="PANTHER" id="PTHR24567">
    <property type="entry name" value="CRP FAMILY TRANSCRIPTIONAL REGULATORY PROTEIN"/>
    <property type="match status" value="1"/>
</dbReference>
<accession>A0A098S0H2</accession>
<dbReference type="EMBL" id="JPOS01000084">
    <property type="protein sequence ID" value="KGE85641.1"/>
    <property type="molecule type" value="Genomic_DNA"/>
</dbReference>
<gene>
    <name evidence="3" type="ORF">IX84_26500</name>
</gene>
<dbReference type="InterPro" id="IPR000595">
    <property type="entry name" value="cNMP-bd_dom"/>
</dbReference>
<feature type="region of interest" description="Disordered" evidence="1">
    <location>
        <begin position="259"/>
        <end position="283"/>
    </location>
</feature>
<dbReference type="SMART" id="SM00100">
    <property type="entry name" value="cNMP"/>
    <property type="match status" value="1"/>
</dbReference>
<dbReference type="AlphaFoldDB" id="A0A098S0H2"/>
<feature type="domain" description="Cyclic nucleotide-binding" evidence="2">
    <location>
        <begin position="15"/>
        <end position="110"/>
    </location>
</feature>
<dbReference type="Gene3D" id="2.60.120.10">
    <property type="entry name" value="Jelly Rolls"/>
    <property type="match status" value="1"/>
</dbReference>
<dbReference type="SUPFAM" id="SSF51206">
    <property type="entry name" value="cAMP-binding domain-like"/>
    <property type="match status" value="1"/>
</dbReference>
<proteinExistence type="predicted"/>
<dbReference type="CDD" id="cd00038">
    <property type="entry name" value="CAP_ED"/>
    <property type="match status" value="1"/>
</dbReference>
<evidence type="ECO:0000313" key="3">
    <source>
        <dbReference type="EMBL" id="KGE85641.1"/>
    </source>
</evidence>